<evidence type="ECO:0000313" key="8">
    <source>
        <dbReference type="Proteomes" id="UP000735302"/>
    </source>
</evidence>
<comment type="similarity">
    <text evidence="2 6">Belongs to the caveolin family.</text>
</comment>
<keyword evidence="3 6" id="KW-1003">Cell membrane</keyword>
<dbReference type="Proteomes" id="UP000735302">
    <property type="component" value="Unassembled WGS sequence"/>
</dbReference>
<dbReference type="Pfam" id="PF01146">
    <property type="entry name" value="Caveolin"/>
    <property type="match status" value="1"/>
</dbReference>
<comment type="function">
    <text evidence="6">May act as a scaffolding protein within caveolar membranes. Interacts directly with G-protein alpha subunits and can functionally regulate their activity.</text>
</comment>
<comment type="subcellular location">
    <subcellularLocation>
        <location evidence="1 6">Cell membrane</location>
        <topology evidence="1 6">Peripheral membrane protein</topology>
    </subcellularLocation>
    <subcellularLocation>
        <location evidence="6">Golgi apparatus membrane</location>
        <topology evidence="6">Peripheral membrane protein</topology>
    </subcellularLocation>
    <subcellularLocation>
        <location evidence="6">Membrane</location>
        <location evidence="6">Caveola</location>
        <topology evidence="6">Peripheral membrane protein</topology>
    </subcellularLocation>
</comment>
<evidence type="ECO:0000256" key="2">
    <source>
        <dbReference type="ARBA" id="ARBA00010988"/>
    </source>
</evidence>
<evidence type="ECO:0000256" key="6">
    <source>
        <dbReference type="RuleBase" id="RU000680"/>
    </source>
</evidence>
<evidence type="ECO:0000256" key="3">
    <source>
        <dbReference type="ARBA" id="ARBA00022475"/>
    </source>
</evidence>
<evidence type="ECO:0000313" key="7">
    <source>
        <dbReference type="EMBL" id="GFN98089.1"/>
    </source>
</evidence>
<dbReference type="EMBL" id="BLXT01002832">
    <property type="protein sequence ID" value="GFN98089.1"/>
    <property type="molecule type" value="Genomic_DNA"/>
</dbReference>
<evidence type="ECO:0000256" key="5">
    <source>
        <dbReference type="ARBA" id="ARBA00023136"/>
    </source>
</evidence>
<evidence type="ECO:0000256" key="1">
    <source>
        <dbReference type="ARBA" id="ARBA00004202"/>
    </source>
</evidence>
<dbReference type="PANTHER" id="PTHR10844">
    <property type="entry name" value="CAVEOLIN"/>
    <property type="match status" value="1"/>
</dbReference>
<organism evidence="7 8">
    <name type="scientific">Plakobranchus ocellatus</name>
    <dbReference type="NCBI Taxonomy" id="259542"/>
    <lineage>
        <taxon>Eukaryota</taxon>
        <taxon>Metazoa</taxon>
        <taxon>Spiralia</taxon>
        <taxon>Lophotrochozoa</taxon>
        <taxon>Mollusca</taxon>
        <taxon>Gastropoda</taxon>
        <taxon>Heterobranchia</taxon>
        <taxon>Euthyneura</taxon>
        <taxon>Panpulmonata</taxon>
        <taxon>Sacoglossa</taxon>
        <taxon>Placobranchoidea</taxon>
        <taxon>Plakobranchidae</taxon>
        <taxon>Plakobranchus</taxon>
    </lineage>
</organism>
<name>A0AAV3ZQT1_9GAST</name>
<protein>
    <recommendedName>
        <fullName evidence="6">Caveolin</fullName>
    </recommendedName>
</protein>
<dbReference type="GO" id="GO:0060090">
    <property type="term" value="F:molecular adaptor activity"/>
    <property type="evidence" value="ECO:0007669"/>
    <property type="project" value="TreeGrafter"/>
</dbReference>
<keyword evidence="8" id="KW-1185">Reference proteome</keyword>
<comment type="caution">
    <text evidence="7">The sequence shown here is derived from an EMBL/GenBank/DDBJ whole genome shotgun (WGS) entry which is preliminary data.</text>
</comment>
<dbReference type="InterPro" id="IPR001612">
    <property type="entry name" value="Caveolin"/>
</dbReference>
<evidence type="ECO:0000256" key="4">
    <source>
        <dbReference type="ARBA" id="ARBA00023034"/>
    </source>
</evidence>
<dbReference type="GO" id="GO:0000139">
    <property type="term" value="C:Golgi membrane"/>
    <property type="evidence" value="ECO:0007669"/>
    <property type="project" value="UniProtKB-SubCell"/>
</dbReference>
<dbReference type="AlphaFoldDB" id="A0AAV3ZQT1"/>
<gene>
    <name evidence="7" type="ORF">PoB_002459500</name>
</gene>
<accession>A0AAV3ZQT1</accession>
<keyword evidence="5 6" id="KW-0472">Membrane</keyword>
<dbReference type="GO" id="GO:0070836">
    <property type="term" value="P:caveola assembly"/>
    <property type="evidence" value="ECO:0007669"/>
    <property type="project" value="InterPro"/>
</dbReference>
<dbReference type="GO" id="GO:0005901">
    <property type="term" value="C:caveola"/>
    <property type="evidence" value="ECO:0007669"/>
    <property type="project" value="UniProtKB-SubCell"/>
</dbReference>
<sequence length="147" mass="16922">MSCCTCEFPDPDLQDRDPHNTSAHIKVVFKDVIGEPEGNHSMDCVWDSASCCYEFCFTLVYSVMALCCGVCIAMELGCEFGNILFWHVWCCTPGLKMIYYEIYPCKCLYSLTVRCLGDPWFEACSYIFGAFEEPDPEDKKRMKTRLY</sequence>
<reference evidence="7 8" key="1">
    <citation type="journal article" date="2021" name="Elife">
        <title>Chloroplast acquisition without the gene transfer in kleptoplastic sea slugs, Plakobranchus ocellatus.</title>
        <authorList>
            <person name="Maeda T."/>
            <person name="Takahashi S."/>
            <person name="Yoshida T."/>
            <person name="Shimamura S."/>
            <person name="Takaki Y."/>
            <person name="Nagai Y."/>
            <person name="Toyoda A."/>
            <person name="Suzuki Y."/>
            <person name="Arimoto A."/>
            <person name="Ishii H."/>
            <person name="Satoh N."/>
            <person name="Nishiyama T."/>
            <person name="Hasebe M."/>
            <person name="Maruyama T."/>
            <person name="Minagawa J."/>
            <person name="Obokata J."/>
            <person name="Shigenobu S."/>
        </authorList>
    </citation>
    <scope>NUCLEOTIDE SEQUENCE [LARGE SCALE GENOMIC DNA]</scope>
</reference>
<proteinExistence type="inferred from homology"/>
<dbReference type="PANTHER" id="PTHR10844:SF19">
    <property type="entry name" value="CAVEOLIN-2"/>
    <property type="match status" value="1"/>
</dbReference>
<keyword evidence="4 6" id="KW-0333">Golgi apparatus</keyword>